<gene>
    <name evidence="1" type="ORF">XENOCAPTIV_029825</name>
</gene>
<sequence length="99" mass="11367">MHTFTNTHTCMLSNIQVDKMKSIFFIKTALGPVIEGLKEKLNRECTSDHLSANLSPRWKQLCKARPTSCFKLNKRCEKLIKIPLTLNSLQTFLTCPNTR</sequence>
<proteinExistence type="predicted"/>
<evidence type="ECO:0000313" key="1">
    <source>
        <dbReference type="EMBL" id="MEQ2200467.1"/>
    </source>
</evidence>
<evidence type="ECO:0000313" key="2">
    <source>
        <dbReference type="Proteomes" id="UP001434883"/>
    </source>
</evidence>
<reference evidence="1 2" key="1">
    <citation type="submission" date="2021-06" db="EMBL/GenBank/DDBJ databases">
        <authorList>
            <person name="Palmer J.M."/>
        </authorList>
    </citation>
    <scope>NUCLEOTIDE SEQUENCE [LARGE SCALE GENOMIC DNA]</scope>
    <source>
        <strain evidence="1 2">XC_2019</strain>
        <tissue evidence="1">Muscle</tissue>
    </source>
</reference>
<keyword evidence="2" id="KW-1185">Reference proteome</keyword>
<comment type="caution">
    <text evidence="1">The sequence shown here is derived from an EMBL/GenBank/DDBJ whole genome shotgun (WGS) entry which is preliminary data.</text>
</comment>
<dbReference type="EMBL" id="JAHRIN010026095">
    <property type="protein sequence ID" value="MEQ2200467.1"/>
    <property type="molecule type" value="Genomic_DNA"/>
</dbReference>
<organism evidence="1 2">
    <name type="scientific">Xenoophorus captivus</name>
    <dbReference type="NCBI Taxonomy" id="1517983"/>
    <lineage>
        <taxon>Eukaryota</taxon>
        <taxon>Metazoa</taxon>
        <taxon>Chordata</taxon>
        <taxon>Craniata</taxon>
        <taxon>Vertebrata</taxon>
        <taxon>Euteleostomi</taxon>
        <taxon>Actinopterygii</taxon>
        <taxon>Neopterygii</taxon>
        <taxon>Teleostei</taxon>
        <taxon>Neoteleostei</taxon>
        <taxon>Acanthomorphata</taxon>
        <taxon>Ovalentaria</taxon>
        <taxon>Atherinomorphae</taxon>
        <taxon>Cyprinodontiformes</taxon>
        <taxon>Goodeidae</taxon>
        <taxon>Xenoophorus</taxon>
    </lineage>
</organism>
<name>A0ABV0QYT8_9TELE</name>
<protein>
    <submittedName>
        <fullName evidence="1">Uncharacterized protein</fullName>
    </submittedName>
</protein>
<accession>A0ABV0QYT8</accession>
<dbReference type="Proteomes" id="UP001434883">
    <property type="component" value="Unassembled WGS sequence"/>
</dbReference>